<evidence type="ECO:0000313" key="1">
    <source>
        <dbReference type="EMBL" id="MEJ8633099.1"/>
    </source>
</evidence>
<dbReference type="EMBL" id="JBBKAJ010000022">
    <property type="protein sequence ID" value="MEJ8633099.1"/>
    <property type="molecule type" value="Genomic_DNA"/>
</dbReference>
<evidence type="ECO:0000313" key="2">
    <source>
        <dbReference type="Proteomes" id="UP001377168"/>
    </source>
</evidence>
<comment type="caution">
    <text evidence="1">The sequence shown here is derived from an EMBL/GenBank/DDBJ whole genome shotgun (WGS) entry which is preliminary data.</text>
</comment>
<accession>A0ACC6PP03</accession>
<organism evidence="1 2">
    <name type="scientific">Streptomyces achmelvichensis</name>
    <dbReference type="NCBI Taxonomy" id="3134111"/>
    <lineage>
        <taxon>Bacteria</taxon>
        <taxon>Bacillati</taxon>
        <taxon>Actinomycetota</taxon>
        <taxon>Actinomycetes</taxon>
        <taxon>Kitasatosporales</taxon>
        <taxon>Streptomycetaceae</taxon>
        <taxon>Streptomyces</taxon>
    </lineage>
</organism>
<name>A0ACC6PP03_9ACTN</name>
<keyword evidence="2" id="KW-1185">Reference proteome</keyword>
<sequence>MTKPAAREPQRSNSRSNRARILAVARRELAFNPDTTLEEIARAAGVVRRTVYGHFAGRTALLDALADEAAGVLRTAVDVATAPSEDPERAFARFVLTMWPIGDRYRMLLSLARRDLGMERVTDVLAPARREVTGILDRGQAAGTFHAHVPPDVLSAALEALTLSLLESVNTQAWKDNAEATAVTTLIAAGVPTERAEAVVRELSESIDVVIEPDDTL</sequence>
<reference evidence="1" key="1">
    <citation type="submission" date="2024-03" db="EMBL/GenBank/DDBJ databases">
        <title>Novel Streptomyces species of biotechnological and ecological value are a feature of Machair soil.</title>
        <authorList>
            <person name="Prole J.R."/>
            <person name="Goodfellow M."/>
            <person name="Allenby N."/>
            <person name="Ward A.C."/>
        </authorList>
    </citation>
    <scope>NUCLEOTIDE SEQUENCE</scope>
    <source>
        <strain evidence="1">MS2.AVA.5</strain>
    </source>
</reference>
<dbReference type="Proteomes" id="UP001377168">
    <property type="component" value="Unassembled WGS sequence"/>
</dbReference>
<proteinExistence type="predicted"/>
<gene>
    <name evidence="1" type="ORF">WKI67_06790</name>
</gene>
<protein>
    <submittedName>
        <fullName evidence="1">TetR/AcrR family transcriptional regulator</fullName>
    </submittedName>
</protein>